<dbReference type="Proteomes" id="UP000007718">
    <property type="component" value="Plasmid pDEIPR03"/>
</dbReference>
<proteinExistence type="predicted"/>
<dbReference type="AlphaFoldDB" id="F0RQY3"/>
<geneLocation type="plasmid" evidence="1 2">
    <name>pDEIPR03</name>
</geneLocation>
<dbReference type="GO" id="GO:0016757">
    <property type="term" value="F:glycosyltransferase activity"/>
    <property type="evidence" value="ECO:0007669"/>
    <property type="project" value="TreeGrafter"/>
</dbReference>
<dbReference type="KEGG" id="dpt:Deipr_2578"/>
<dbReference type="eggNOG" id="COG0438">
    <property type="taxonomic scope" value="Bacteria"/>
</dbReference>
<gene>
    <name evidence="1" type="ordered locus">Deipr_2578</name>
</gene>
<accession>F0RQY3</accession>
<evidence type="ECO:0000313" key="2">
    <source>
        <dbReference type="Proteomes" id="UP000007718"/>
    </source>
</evidence>
<dbReference type="Pfam" id="PF13692">
    <property type="entry name" value="Glyco_trans_1_4"/>
    <property type="match status" value="1"/>
</dbReference>
<keyword evidence="1" id="KW-0808">Transferase</keyword>
<protein>
    <submittedName>
        <fullName evidence="1">Glycosyl transferase group 1</fullName>
    </submittedName>
</protein>
<keyword evidence="2" id="KW-1185">Reference proteome</keyword>
<dbReference type="RefSeq" id="WP_013623198.1">
    <property type="nucleotide sequence ID" value="NC_015170.1"/>
</dbReference>
<sequence length="395" mass="42902">MRVSVVLEQRFIHTADGATYDNGHATYAHWQRYLSTFEEVQVVGRSQQVASVPPGYRRVDGPGVKVLQVPYYQGPLGLLRRLPAVLRTLRRGLEPEDAVIVRFSGLLGHLAAGLRQSQGRPFAAEVVNDPYMGYGPDGTRHPLRPLFRALLTGLTQLQCRQAGAVQYVTREALQRRYPPRRGRPSFGVSDVHLPPEAFQAAPRRYDRPARLAVLVGSLEQPHKAADVAIEALALLRRRGQDVRLSIVGDGPLRPSLEAQAAQAGVAEHLEFVGQRSTPAEVRADLAAAELFLIPSRTEGLPRVLLEAQAQALPAIGSSVGGIPELIPAEYLVPPGDAAALARVWGALAADPAALSAASARNLALARDYADDVLDRERSAFQRAVRSLLLPRKDSL</sequence>
<organism evidence="1 2">
    <name type="scientific">Deinococcus proteolyticus (strain ATCC 35074 / DSM 20540 / JCM 6276 / NBRC 101906 / NCIMB 13154 / VKM Ac-1939 / CCM 2703 / MRP)</name>
    <dbReference type="NCBI Taxonomy" id="693977"/>
    <lineage>
        <taxon>Bacteria</taxon>
        <taxon>Thermotogati</taxon>
        <taxon>Deinococcota</taxon>
        <taxon>Deinococci</taxon>
        <taxon>Deinococcales</taxon>
        <taxon>Deinococcaceae</taxon>
        <taxon>Deinococcus</taxon>
    </lineage>
</organism>
<dbReference type="EMBL" id="CP002539">
    <property type="protein sequence ID" value="ADY27692.1"/>
    <property type="molecule type" value="Genomic_DNA"/>
</dbReference>
<reference evidence="1 2" key="2">
    <citation type="journal article" date="2012" name="Stand. Genomic Sci.">
        <title>Complete genome sequence of the orange-red pigmented, radioresistant Deinococcus proteolyticus type strain (MRP(T)).</title>
        <authorList>
            <person name="Copeland A."/>
            <person name="Zeytun A."/>
            <person name="Yassawong M."/>
            <person name="Nolan M."/>
            <person name="Lucas S."/>
            <person name="Hammon N."/>
            <person name="Deshpande S."/>
            <person name="Cheng J.F."/>
            <person name="Han C."/>
            <person name="Tapia R."/>
            <person name="Goodwin L.A."/>
            <person name="Pitluck S."/>
            <person name="Mavromatis K."/>
            <person name="Liolios K."/>
            <person name="Pagani I."/>
            <person name="Ivanova N."/>
            <person name="Mikhailova N."/>
            <person name="Pati A."/>
            <person name="Chen A."/>
            <person name="Palaniappan K."/>
            <person name="Land M."/>
            <person name="Hauser L."/>
            <person name="Jeffries C.D."/>
            <person name="Brambilla E.M."/>
            <person name="Rohde M."/>
            <person name="Sikorski J."/>
            <person name="Pukall R."/>
            <person name="Goker M."/>
            <person name="Detter J.C."/>
            <person name="Woyke T."/>
            <person name="Bristow J."/>
            <person name="Eisen J.A."/>
            <person name="Markowitz V."/>
            <person name="Hugenholtz P."/>
            <person name="Kyrpides N.C."/>
            <person name="Klenk H.P."/>
            <person name="Lapidus A."/>
        </authorList>
    </citation>
    <scope>NUCLEOTIDE SEQUENCE [LARGE SCALE GENOMIC DNA]</scope>
    <source>
        <strain evidence="2">ATCC 35074 / DSM 20540 / JCM 6276 / NBRC 101906 / NCIMB 13154 / VKM Ac-1939 / CCM 2703 / MRP</strain>
        <plasmid evidence="2">Plasmid pDEIPR03</plasmid>
    </source>
</reference>
<name>F0RQY3_DEIPM</name>
<evidence type="ECO:0000313" key="1">
    <source>
        <dbReference type="EMBL" id="ADY27692.1"/>
    </source>
</evidence>
<dbReference type="OrthoDB" id="9804196at2"/>
<dbReference type="PANTHER" id="PTHR12526:SF636">
    <property type="entry name" value="BLL3647 PROTEIN"/>
    <property type="match status" value="1"/>
</dbReference>
<dbReference type="Gene3D" id="3.40.50.2000">
    <property type="entry name" value="Glycogen Phosphorylase B"/>
    <property type="match status" value="2"/>
</dbReference>
<dbReference type="PANTHER" id="PTHR12526">
    <property type="entry name" value="GLYCOSYLTRANSFERASE"/>
    <property type="match status" value="1"/>
</dbReference>
<reference evidence="2" key="1">
    <citation type="submission" date="2011-02" db="EMBL/GenBank/DDBJ databases">
        <title>The complete sequence of plasmid3 of Deinococcus proteolyticus DSM 20540.</title>
        <authorList>
            <consortium name="US DOE Joint Genome Institute (JGI-PGF)"/>
            <person name="Lucas S."/>
            <person name="Copeland A."/>
            <person name="Lapidus A."/>
            <person name="Bruce D."/>
            <person name="Goodwin L."/>
            <person name="Pitluck S."/>
            <person name="Kyrpides N."/>
            <person name="Mavromatis K."/>
            <person name="Pagani I."/>
            <person name="Ivanova N."/>
            <person name="Ovchinnikova G."/>
            <person name="Zeytun A."/>
            <person name="Detter J.C."/>
            <person name="Han C."/>
            <person name="Land M."/>
            <person name="Hauser L."/>
            <person name="Markowitz V."/>
            <person name="Cheng J.-F."/>
            <person name="Hugenholtz P."/>
            <person name="Woyke T."/>
            <person name="Wu D."/>
            <person name="Pukall R."/>
            <person name="Steenblock K."/>
            <person name="Brambilla E."/>
            <person name="Klenk H.-P."/>
            <person name="Eisen J.A."/>
        </authorList>
    </citation>
    <scope>NUCLEOTIDE SEQUENCE [LARGE SCALE GENOMIC DNA]</scope>
    <source>
        <strain evidence="2">ATCC 35074 / DSM 20540 / JCM 6276 / NBRC 101906 / NCIMB 13154 / VKM Ac-1939 / CCM 2703 / MRP</strain>
        <plasmid evidence="2">Plasmid pDEIPR03</plasmid>
    </source>
</reference>
<dbReference type="SUPFAM" id="SSF53756">
    <property type="entry name" value="UDP-Glycosyltransferase/glycogen phosphorylase"/>
    <property type="match status" value="1"/>
</dbReference>
<keyword evidence="1" id="KW-0614">Plasmid</keyword>
<dbReference type="HOGENOM" id="CLU_058587_0_0_0"/>